<dbReference type="Proteomes" id="UP000004994">
    <property type="component" value="Chromosome 10"/>
</dbReference>
<evidence type="ECO:0000313" key="2">
    <source>
        <dbReference type="Proteomes" id="UP000004994"/>
    </source>
</evidence>
<dbReference type="EnsemblPlants" id="Solyc10g050307.1.1">
    <property type="protein sequence ID" value="Solyc10g050307.1.1"/>
    <property type="gene ID" value="Solyc10g050307.1"/>
</dbReference>
<dbReference type="Gramene" id="Solyc10g050307.1.1">
    <property type="protein sequence ID" value="Solyc10g050307.1.1"/>
    <property type="gene ID" value="Solyc10g050307.1"/>
</dbReference>
<dbReference type="InParanoid" id="A0A3Q7IFX1"/>
<reference evidence="1" key="2">
    <citation type="submission" date="2019-01" db="UniProtKB">
        <authorList>
            <consortium name="EnsemblPlants"/>
        </authorList>
    </citation>
    <scope>IDENTIFICATION</scope>
    <source>
        <strain evidence="1">cv. Heinz 1706</strain>
    </source>
</reference>
<protein>
    <submittedName>
        <fullName evidence="1">Uncharacterized protein</fullName>
    </submittedName>
</protein>
<sequence>MEVHKFLVFFSRNSASSVFAKTEARFSDSLKKNVVGLVKSISVFHYYRNLDRHLRLVLSLLHIKGMFGKSFSIFSLLDFGSRTSSSSNIGGSLKATTRQHAIPSALTVKPIEAFIRRCRGTQSVL</sequence>
<dbReference type="AlphaFoldDB" id="A0A3Q7IFX1"/>
<name>A0A3Q7IFX1_SOLLC</name>
<keyword evidence="2" id="KW-1185">Reference proteome</keyword>
<reference evidence="1" key="1">
    <citation type="journal article" date="2012" name="Nature">
        <title>The tomato genome sequence provides insights into fleshy fruit evolution.</title>
        <authorList>
            <consortium name="Tomato Genome Consortium"/>
        </authorList>
    </citation>
    <scope>NUCLEOTIDE SEQUENCE [LARGE SCALE GENOMIC DNA]</scope>
    <source>
        <strain evidence="1">cv. Heinz 1706</strain>
    </source>
</reference>
<evidence type="ECO:0000313" key="1">
    <source>
        <dbReference type="EnsemblPlants" id="Solyc10g050307.1.1"/>
    </source>
</evidence>
<proteinExistence type="predicted"/>
<accession>A0A3Q7IFX1</accession>
<organism evidence="1">
    <name type="scientific">Solanum lycopersicum</name>
    <name type="common">Tomato</name>
    <name type="synonym">Lycopersicon esculentum</name>
    <dbReference type="NCBI Taxonomy" id="4081"/>
    <lineage>
        <taxon>Eukaryota</taxon>
        <taxon>Viridiplantae</taxon>
        <taxon>Streptophyta</taxon>
        <taxon>Embryophyta</taxon>
        <taxon>Tracheophyta</taxon>
        <taxon>Spermatophyta</taxon>
        <taxon>Magnoliopsida</taxon>
        <taxon>eudicotyledons</taxon>
        <taxon>Gunneridae</taxon>
        <taxon>Pentapetalae</taxon>
        <taxon>asterids</taxon>
        <taxon>lamiids</taxon>
        <taxon>Solanales</taxon>
        <taxon>Solanaceae</taxon>
        <taxon>Solanoideae</taxon>
        <taxon>Solaneae</taxon>
        <taxon>Solanum</taxon>
        <taxon>Solanum subgen. Lycopersicon</taxon>
    </lineage>
</organism>